<dbReference type="EMBL" id="RQZG01000009">
    <property type="protein sequence ID" value="RRD04700.1"/>
    <property type="molecule type" value="Genomic_DNA"/>
</dbReference>
<dbReference type="Proteomes" id="UP000280819">
    <property type="component" value="Unassembled WGS sequence"/>
</dbReference>
<evidence type="ECO:0000256" key="2">
    <source>
        <dbReference type="ARBA" id="ARBA00022801"/>
    </source>
</evidence>
<feature type="domain" description="HIRAN" evidence="3">
    <location>
        <begin position="139"/>
        <end position="224"/>
    </location>
</feature>
<proteinExistence type="predicted"/>
<evidence type="ECO:0000313" key="4">
    <source>
        <dbReference type="EMBL" id="RRD04700.1"/>
    </source>
</evidence>
<name>A0A3P1T5S3_9ACTN</name>
<comment type="caution">
    <text evidence="4">The sequence shown here is derived from an EMBL/GenBank/DDBJ whole genome shotgun (WGS) entry which is preliminary data.</text>
</comment>
<organism evidence="4 5">
    <name type="scientific">Arachnia propionica</name>
    <dbReference type="NCBI Taxonomy" id="1750"/>
    <lineage>
        <taxon>Bacteria</taxon>
        <taxon>Bacillati</taxon>
        <taxon>Actinomycetota</taxon>
        <taxon>Actinomycetes</taxon>
        <taxon>Propionibacteriales</taxon>
        <taxon>Propionibacteriaceae</taxon>
        <taxon>Arachnia</taxon>
    </lineage>
</organism>
<keyword evidence="2" id="KW-0378">Hydrolase</keyword>
<evidence type="ECO:0000256" key="1">
    <source>
        <dbReference type="ARBA" id="ARBA00022723"/>
    </source>
</evidence>
<dbReference type="Pfam" id="PF08797">
    <property type="entry name" value="HIRAN"/>
    <property type="match status" value="1"/>
</dbReference>
<reference evidence="4 5" key="1">
    <citation type="submission" date="2018-11" db="EMBL/GenBank/DDBJ databases">
        <title>Genomes From Bacteria Associated with the Canine Oral Cavity: a Test Case for Automated Genome-Based Taxonomic Assignment.</title>
        <authorList>
            <person name="Coil D.A."/>
            <person name="Jospin G."/>
            <person name="Darling A.E."/>
            <person name="Wallis C."/>
            <person name="Davis I.J."/>
            <person name="Harris S."/>
            <person name="Eisen J.A."/>
            <person name="Holcombe L.J."/>
            <person name="O'Flynn C."/>
        </authorList>
    </citation>
    <scope>NUCLEOTIDE SEQUENCE [LARGE SCALE GENOMIC DNA]</scope>
    <source>
        <strain evidence="4 5">OH887_COT-365</strain>
    </source>
</reference>
<dbReference type="Gene3D" id="3.30.70.2330">
    <property type="match status" value="1"/>
</dbReference>
<protein>
    <recommendedName>
        <fullName evidence="3">HIRAN domain-containing protein</fullName>
    </recommendedName>
</protein>
<sequence>MADVLSEQEARDAVKFRLIWKNPVDGGYHEVGQFEHLRDGRYVFAYREDVGSVDGFHPLLQFPDTGRPYVSEVLPAFFANRVMSRKRVNYGEYVGWLGLTEDALPVEILARTGGGRETDTFHVVDSFEEHDGRCEGWFFISGVRHQNEAVARELKVGDQLELCDEPDNPVNPRAILLTTDGTPVGWVPDWLVDTVHRLRETNEVEVFVDQVNLDAPSRLAVLCRLEAGQLSTGREPSEM</sequence>
<evidence type="ECO:0000259" key="3">
    <source>
        <dbReference type="Pfam" id="PF08797"/>
    </source>
</evidence>
<evidence type="ECO:0000313" key="5">
    <source>
        <dbReference type="Proteomes" id="UP000280819"/>
    </source>
</evidence>
<accession>A0A3P1T5S3</accession>
<keyword evidence="1" id="KW-0479">Metal-binding</keyword>
<dbReference type="OrthoDB" id="3830732at2"/>
<dbReference type="RefSeq" id="WP_124844852.1">
    <property type="nucleotide sequence ID" value="NZ_RQZG01000009.1"/>
</dbReference>
<dbReference type="AlphaFoldDB" id="A0A3P1T5S3"/>
<gene>
    <name evidence="4" type="ORF">EII34_09150</name>
</gene>
<dbReference type="InterPro" id="IPR014905">
    <property type="entry name" value="HIRAN"/>
</dbReference>